<organism evidence="2">
    <name type="scientific">marine sediment metagenome</name>
    <dbReference type="NCBI Taxonomy" id="412755"/>
    <lineage>
        <taxon>unclassified sequences</taxon>
        <taxon>metagenomes</taxon>
        <taxon>ecological metagenomes</taxon>
    </lineage>
</organism>
<dbReference type="EMBL" id="BARS01015702">
    <property type="protein sequence ID" value="GAF93409.1"/>
    <property type="molecule type" value="Genomic_DNA"/>
</dbReference>
<reference evidence="2" key="1">
    <citation type="journal article" date="2014" name="Front. Microbiol.">
        <title>High frequency of phylogenetically diverse reductive dehalogenase-homologous genes in deep subseafloor sedimentary metagenomes.</title>
        <authorList>
            <person name="Kawai M."/>
            <person name="Futagami T."/>
            <person name="Toyoda A."/>
            <person name="Takaki Y."/>
            <person name="Nishi S."/>
            <person name="Hori S."/>
            <person name="Arai W."/>
            <person name="Tsubouchi T."/>
            <person name="Morono Y."/>
            <person name="Uchiyama I."/>
            <person name="Ito T."/>
            <person name="Fujiyama A."/>
            <person name="Inagaki F."/>
            <person name="Takami H."/>
        </authorList>
    </citation>
    <scope>NUCLEOTIDE SEQUENCE</scope>
    <source>
        <strain evidence="2">Expedition CK06-06</strain>
    </source>
</reference>
<feature type="transmembrane region" description="Helical" evidence="1">
    <location>
        <begin position="131"/>
        <end position="151"/>
    </location>
</feature>
<feature type="non-terminal residue" evidence="2">
    <location>
        <position position="283"/>
    </location>
</feature>
<dbReference type="InterPro" id="IPR001193">
    <property type="entry name" value="MBTPS2"/>
</dbReference>
<evidence type="ECO:0000256" key="1">
    <source>
        <dbReference type="SAM" id="Phobius"/>
    </source>
</evidence>
<dbReference type="GO" id="GO:0031293">
    <property type="term" value="P:membrane protein intracellular domain proteolysis"/>
    <property type="evidence" value="ECO:0007669"/>
    <property type="project" value="TreeGrafter"/>
</dbReference>
<dbReference type="GO" id="GO:0016020">
    <property type="term" value="C:membrane"/>
    <property type="evidence" value="ECO:0007669"/>
    <property type="project" value="InterPro"/>
</dbReference>
<comment type="caution">
    <text evidence="2">The sequence shown here is derived from an EMBL/GenBank/DDBJ whole genome shotgun (WGS) entry which is preliminary data.</text>
</comment>
<dbReference type="PANTHER" id="PTHR13325:SF3">
    <property type="entry name" value="MEMBRANE-BOUND TRANSCRIPTION FACTOR SITE-2 PROTEASE"/>
    <property type="match status" value="1"/>
</dbReference>
<accession>X0TJJ6</accession>
<feature type="transmembrane region" description="Helical" evidence="1">
    <location>
        <begin position="91"/>
        <end position="111"/>
    </location>
</feature>
<feature type="transmembrane region" description="Helical" evidence="1">
    <location>
        <begin position="192"/>
        <end position="209"/>
    </location>
</feature>
<protein>
    <recommendedName>
        <fullName evidence="3">Peptidase M50 domain-containing protein</fullName>
    </recommendedName>
</protein>
<sequence length="283" mass="32422">NLLANTFPDDARVLYRTMKVRRKMLGLRHKIKNILYVKIPLVDPDKFLTRTYSCVSFVFTWGFMVVAAIVFLLAARIVTGEWDRLVGGLEGLLTLENLFYFWFLFIAVKVIHELGHAYTCKHYGGEVHEMGLLFLVFTPCLFTNVSDAWTFKKGRAKFFTSFSGIVIELFLAALAALVWAATFEYPGLVHELAYKIMILCSITSILFNGNPLMKFDGYYILSDYLQLPNLRANSMKCVGGCFRKYLLKMPEEGVDIRNPVTRIYLIYGLLAMMWLFSVMLGIC</sequence>
<keyword evidence="1" id="KW-1133">Transmembrane helix</keyword>
<dbReference type="GO" id="GO:0004222">
    <property type="term" value="F:metalloendopeptidase activity"/>
    <property type="evidence" value="ECO:0007669"/>
    <property type="project" value="InterPro"/>
</dbReference>
<dbReference type="AlphaFoldDB" id="X0TJJ6"/>
<evidence type="ECO:0000313" key="2">
    <source>
        <dbReference type="EMBL" id="GAF93409.1"/>
    </source>
</evidence>
<name>X0TJJ6_9ZZZZ</name>
<keyword evidence="1" id="KW-0812">Transmembrane</keyword>
<feature type="transmembrane region" description="Helical" evidence="1">
    <location>
        <begin position="158"/>
        <end position="180"/>
    </location>
</feature>
<feature type="transmembrane region" description="Helical" evidence="1">
    <location>
        <begin position="58"/>
        <end position="79"/>
    </location>
</feature>
<feature type="transmembrane region" description="Helical" evidence="1">
    <location>
        <begin position="264"/>
        <end position="282"/>
    </location>
</feature>
<evidence type="ECO:0008006" key="3">
    <source>
        <dbReference type="Google" id="ProtNLM"/>
    </source>
</evidence>
<proteinExistence type="predicted"/>
<feature type="non-terminal residue" evidence="2">
    <location>
        <position position="1"/>
    </location>
</feature>
<keyword evidence="1" id="KW-0472">Membrane</keyword>
<dbReference type="GO" id="GO:0005737">
    <property type="term" value="C:cytoplasm"/>
    <property type="evidence" value="ECO:0007669"/>
    <property type="project" value="TreeGrafter"/>
</dbReference>
<dbReference type="PANTHER" id="PTHR13325">
    <property type="entry name" value="PROTEASE M50 MEMBRANE-BOUND TRANSCRIPTION FACTOR SITE 2 PROTEASE"/>
    <property type="match status" value="1"/>
</dbReference>
<gene>
    <name evidence="2" type="ORF">S01H1_25939</name>
</gene>